<protein>
    <recommendedName>
        <fullName evidence="5">Arylamine N-acetyltransferase</fullName>
    </recommendedName>
</protein>
<evidence type="ECO:0000256" key="1">
    <source>
        <dbReference type="ARBA" id="ARBA00006547"/>
    </source>
</evidence>
<comment type="caution">
    <text evidence="3">The sequence shown here is derived from an EMBL/GenBank/DDBJ whole genome shotgun (WGS) entry which is preliminary data.</text>
</comment>
<accession>A0A2S6MWM3</accession>
<dbReference type="InterPro" id="IPR038765">
    <property type="entry name" value="Papain-like_cys_pep_sf"/>
</dbReference>
<evidence type="ECO:0008006" key="5">
    <source>
        <dbReference type="Google" id="ProtNLM"/>
    </source>
</evidence>
<dbReference type="Proteomes" id="UP000239724">
    <property type="component" value="Unassembled WGS sequence"/>
</dbReference>
<organism evidence="3 4">
    <name type="scientific">Rhodopila globiformis</name>
    <name type="common">Rhodopseudomonas globiformis</name>
    <dbReference type="NCBI Taxonomy" id="1071"/>
    <lineage>
        <taxon>Bacteria</taxon>
        <taxon>Pseudomonadati</taxon>
        <taxon>Pseudomonadota</taxon>
        <taxon>Alphaproteobacteria</taxon>
        <taxon>Acetobacterales</taxon>
        <taxon>Acetobacteraceae</taxon>
        <taxon>Rhodopila</taxon>
    </lineage>
</organism>
<comment type="similarity">
    <text evidence="1 2">Belongs to the arylamine N-acetyltransferase family.</text>
</comment>
<dbReference type="AlphaFoldDB" id="A0A2S6MWM3"/>
<reference evidence="3 4" key="1">
    <citation type="journal article" date="2018" name="Arch. Microbiol.">
        <title>New insights into the metabolic potential of the phototrophic purple bacterium Rhodopila globiformis DSM 161(T) from its draft genome sequence and evidence for a vanadium-dependent nitrogenase.</title>
        <authorList>
            <person name="Imhoff J.F."/>
            <person name="Rahn T."/>
            <person name="Kunzel S."/>
            <person name="Neulinger S.C."/>
        </authorList>
    </citation>
    <scope>NUCLEOTIDE SEQUENCE [LARGE SCALE GENOMIC DNA]</scope>
    <source>
        <strain evidence="3 4">DSM 161</strain>
    </source>
</reference>
<dbReference type="Gene3D" id="3.30.2140.10">
    <property type="entry name" value="Arylamine N-acetyltransferase"/>
    <property type="match status" value="1"/>
</dbReference>
<evidence type="ECO:0000313" key="4">
    <source>
        <dbReference type="Proteomes" id="UP000239724"/>
    </source>
</evidence>
<dbReference type="PRINTS" id="PR01543">
    <property type="entry name" value="ANATRNSFRASE"/>
</dbReference>
<dbReference type="EMBL" id="NHRY01000266">
    <property type="protein sequence ID" value="PPQ26764.1"/>
    <property type="molecule type" value="Genomic_DNA"/>
</dbReference>
<dbReference type="PANTHER" id="PTHR11786:SF0">
    <property type="entry name" value="ARYLAMINE N-ACETYLTRANSFERASE 4-RELATED"/>
    <property type="match status" value="1"/>
</dbReference>
<dbReference type="SUPFAM" id="SSF54001">
    <property type="entry name" value="Cysteine proteinases"/>
    <property type="match status" value="1"/>
</dbReference>
<dbReference type="InterPro" id="IPR001447">
    <property type="entry name" value="Arylamine_N-AcTrfase"/>
</dbReference>
<gene>
    <name evidence="3" type="ORF">CCS01_28960</name>
</gene>
<dbReference type="PANTHER" id="PTHR11786">
    <property type="entry name" value="N-HYDROXYARYLAMINE O-ACETYLTRANSFERASE"/>
    <property type="match status" value="1"/>
</dbReference>
<proteinExistence type="inferred from homology"/>
<dbReference type="Gene3D" id="2.40.128.150">
    <property type="entry name" value="Cysteine proteinases"/>
    <property type="match status" value="1"/>
</dbReference>
<sequence>MARRPRRRPSQAGHTCVVYRRSDRIARFIRCPRMANDTLDLDRYRRRIGLTAAGAPDLDLLQTVVARHAASIPFENLDVILGRPIRLDIGSIQAKLVDRPRGGYCFEQNTLLRAALERLGFRVTSLMARVVRGTTADAITPRTHMLLCIDLPEGAYLADVGFGNLTPTRPLRLDSDAAQPTEHEWFRLQRMNGEILLQACLGDVWENLYRFALVPTYPVDHEVGNRFTSTRPGGLFTENVMAARPGPSCRRTFFNGDVTVRDLDNEAERTMLRNRAALRDALHEHFGIELPSDDLEQVFSAMRRFADRPGPGFTLD</sequence>
<keyword evidence="4" id="KW-1185">Reference proteome</keyword>
<dbReference type="Pfam" id="PF00797">
    <property type="entry name" value="Acetyltransf_2"/>
    <property type="match status" value="1"/>
</dbReference>
<evidence type="ECO:0000313" key="3">
    <source>
        <dbReference type="EMBL" id="PPQ26764.1"/>
    </source>
</evidence>
<evidence type="ECO:0000256" key="2">
    <source>
        <dbReference type="RuleBase" id="RU003452"/>
    </source>
</evidence>
<name>A0A2S6MWM3_RHOGL</name>
<dbReference type="GO" id="GO:0016407">
    <property type="term" value="F:acetyltransferase activity"/>
    <property type="evidence" value="ECO:0007669"/>
    <property type="project" value="InterPro"/>
</dbReference>